<dbReference type="PANTHER" id="PTHR33569">
    <property type="entry name" value="UREASE"/>
    <property type="match status" value="1"/>
</dbReference>
<dbReference type="SUPFAM" id="SSF51278">
    <property type="entry name" value="Urease, beta-subunit"/>
    <property type="match status" value="1"/>
</dbReference>
<comment type="caution">
    <text evidence="4">The sequence shown here is derived from an EMBL/GenBank/DDBJ whole genome shotgun (WGS) entry which is preliminary data.</text>
</comment>
<feature type="compositionally biased region" description="Polar residues" evidence="3">
    <location>
        <begin position="123"/>
        <end position="134"/>
    </location>
</feature>
<comment type="catalytic activity">
    <reaction evidence="2">
        <text>urea + 2 H2O + H(+) = hydrogencarbonate + 2 NH4(+)</text>
        <dbReference type="Rhea" id="RHEA:20557"/>
        <dbReference type="ChEBI" id="CHEBI:15377"/>
        <dbReference type="ChEBI" id="CHEBI:15378"/>
        <dbReference type="ChEBI" id="CHEBI:16199"/>
        <dbReference type="ChEBI" id="CHEBI:17544"/>
        <dbReference type="ChEBI" id="CHEBI:28938"/>
        <dbReference type="EC" id="3.5.1.5"/>
    </reaction>
</comment>
<proteinExistence type="predicted"/>
<evidence type="ECO:0000313" key="4">
    <source>
        <dbReference type="EMBL" id="OEV19034.1"/>
    </source>
</evidence>
<dbReference type="NCBIfam" id="NF009682">
    <property type="entry name" value="PRK13203.1"/>
    <property type="match status" value="1"/>
</dbReference>
<evidence type="ECO:0000256" key="3">
    <source>
        <dbReference type="SAM" id="MobiDB-lite"/>
    </source>
</evidence>
<dbReference type="Gene3D" id="2.10.150.10">
    <property type="entry name" value="Urease, beta subunit"/>
    <property type="match status" value="1"/>
</dbReference>
<dbReference type="InterPro" id="IPR050069">
    <property type="entry name" value="Urease_subunit"/>
</dbReference>
<gene>
    <name evidence="4" type="ORF">AN221_19060</name>
</gene>
<dbReference type="InterPro" id="IPR002019">
    <property type="entry name" value="Urease_beta-like"/>
</dbReference>
<reference evidence="4 5" key="1">
    <citation type="journal article" date="2016" name="Front. Microbiol.">
        <title>Comparative Genomics Analysis of Streptomyces Species Reveals Their Adaptation to the Marine Environment and Their Diversity at the Genomic Level.</title>
        <authorList>
            <person name="Tian X."/>
            <person name="Zhang Z."/>
            <person name="Yang T."/>
            <person name="Chen M."/>
            <person name="Li J."/>
            <person name="Chen F."/>
            <person name="Yang J."/>
            <person name="Li W."/>
            <person name="Zhang B."/>
            <person name="Zhang Z."/>
            <person name="Wu J."/>
            <person name="Zhang C."/>
            <person name="Long L."/>
            <person name="Xiao J."/>
        </authorList>
    </citation>
    <scope>NUCLEOTIDE SEQUENCE [LARGE SCALE GENOMIC DNA]</scope>
    <source>
        <strain evidence="4 5">SCSIO M10372</strain>
    </source>
</reference>
<dbReference type="Proteomes" id="UP000175971">
    <property type="component" value="Unassembled WGS sequence"/>
</dbReference>
<feature type="region of interest" description="Disordered" evidence="3">
    <location>
        <begin position="121"/>
        <end position="189"/>
    </location>
</feature>
<dbReference type="OrthoDB" id="9797217at2"/>
<dbReference type="AlphaFoldDB" id="A0A1E7LS53"/>
<feature type="compositionally biased region" description="Basic and acidic residues" evidence="3">
    <location>
        <begin position="135"/>
        <end position="169"/>
    </location>
</feature>
<dbReference type="Pfam" id="PF00699">
    <property type="entry name" value="Urease_beta"/>
    <property type="match status" value="1"/>
</dbReference>
<dbReference type="GO" id="GO:0009039">
    <property type="term" value="F:urease activity"/>
    <property type="evidence" value="ECO:0007669"/>
    <property type="project" value="UniProtKB-EC"/>
</dbReference>
<dbReference type="GO" id="GO:0035550">
    <property type="term" value="C:urease complex"/>
    <property type="evidence" value="ECO:0007669"/>
    <property type="project" value="InterPro"/>
</dbReference>
<evidence type="ECO:0000256" key="2">
    <source>
        <dbReference type="ARBA" id="ARBA00047778"/>
    </source>
</evidence>
<organism evidence="4 5">
    <name type="scientific">Streptomyces nanshensis</name>
    <dbReference type="NCBI Taxonomy" id="518642"/>
    <lineage>
        <taxon>Bacteria</taxon>
        <taxon>Bacillati</taxon>
        <taxon>Actinomycetota</taxon>
        <taxon>Actinomycetes</taxon>
        <taxon>Kitasatosporales</taxon>
        <taxon>Streptomycetaceae</taxon>
        <taxon>Streptomyces</taxon>
    </lineage>
</organism>
<dbReference type="CDD" id="cd00407">
    <property type="entry name" value="Urease_beta"/>
    <property type="match status" value="1"/>
</dbReference>
<evidence type="ECO:0008006" key="6">
    <source>
        <dbReference type="Google" id="ProtNLM"/>
    </source>
</evidence>
<dbReference type="InterPro" id="IPR036461">
    <property type="entry name" value="Urease_betasu_sf"/>
</dbReference>
<dbReference type="NCBIfam" id="TIGR00192">
    <property type="entry name" value="urease_beta"/>
    <property type="match status" value="1"/>
</dbReference>
<keyword evidence="5" id="KW-1185">Reference proteome</keyword>
<accession>A0A1E7LS53</accession>
<dbReference type="RefSeq" id="WP_070202022.1">
    <property type="nucleotide sequence ID" value="NZ_LJGZ01000088.1"/>
</dbReference>
<keyword evidence="1" id="KW-0378">Hydrolase</keyword>
<dbReference type="PATRIC" id="fig|518642.7.peg.586"/>
<protein>
    <recommendedName>
        <fullName evidence="6">Urease subunit beta</fullName>
    </recommendedName>
</protein>
<evidence type="ECO:0000256" key="1">
    <source>
        <dbReference type="ARBA" id="ARBA00022801"/>
    </source>
</evidence>
<evidence type="ECO:0000313" key="5">
    <source>
        <dbReference type="Proteomes" id="UP000175971"/>
    </source>
</evidence>
<feature type="compositionally biased region" description="Low complexity" evidence="3">
    <location>
        <begin position="170"/>
        <end position="189"/>
    </location>
</feature>
<dbReference type="EMBL" id="LJGZ01000088">
    <property type="protein sequence ID" value="OEV19034.1"/>
    <property type="molecule type" value="Genomic_DNA"/>
</dbReference>
<name>A0A1E7LS53_9ACTN</name>
<sequence>MSFRQKYLYGEEPIEINAGRRTVRLTVENTGDRAIQIGSHYHFFEVNSALSFDRQRALGMHLNIPAGTSVRVEPGGTREVELCEYAGTGRLVGFSGLLNGSLVSHPAKVEAVRKAIERGFAGAQNSAQTETDAETSPKQEKPDRKNPDRKTKKSEERTEKTEKTKKPEPKSSQQKSAKPKSSQQKKGAR</sequence>
<dbReference type="PANTHER" id="PTHR33569:SF1">
    <property type="entry name" value="UREASE"/>
    <property type="match status" value="1"/>
</dbReference>
<dbReference type="GO" id="GO:0043419">
    <property type="term" value="P:urea catabolic process"/>
    <property type="evidence" value="ECO:0007669"/>
    <property type="project" value="InterPro"/>
</dbReference>